<sequence length="62" mass="7295">MIYEYEILFTYEPEGDEGSFLEALNKFAAEGWRVVSSSKQIQMVEMGPIEYPFILLEREIEK</sequence>
<evidence type="ECO:0000313" key="1">
    <source>
        <dbReference type="EMBL" id="GLI57953.1"/>
    </source>
</evidence>
<reference evidence="1" key="1">
    <citation type="submission" date="2022-12" db="EMBL/GenBank/DDBJ databases">
        <title>Reference genome sequencing for broad-spectrum identification of bacterial and archaeal isolates by mass spectrometry.</title>
        <authorList>
            <person name="Sekiguchi Y."/>
            <person name="Tourlousse D.M."/>
        </authorList>
    </citation>
    <scope>NUCLEOTIDE SEQUENCE</scope>
    <source>
        <strain evidence="1">10succ1</strain>
    </source>
</reference>
<keyword evidence="2" id="KW-1185">Reference proteome</keyword>
<proteinExistence type="predicted"/>
<accession>A0A9W6GMS5</accession>
<evidence type="ECO:0008006" key="3">
    <source>
        <dbReference type="Google" id="ProtNLM"/>
    </source>
</evidence>
<protein>
    <recommendedName>
        <fullName evidence="3">DUF4177 domain-containing protein</fullName>
    </recommendedName>
</protein>
<dbReference type="Pfam" id="PF13783">
    <property type="entry name" value="DUF4177"/>
    <property type="match status" value="1"/>
</dbReference>
<evidence type="ECO:0000313" key="2">
    <source>
        <dbReference type="Proteomes" id="UP001144471"/>
    </source>
</evidence>
<dbReference type="EMBL" id="BSDY01000029">
    <property type="protein sequence ID" value="GLI57953.1"/>
    <property type="molecule type" value="Genomic_DNA"/>
</dbReference>
<gene>
    <name evidence="1" type="ORF">PM10SUCC1_34670</name>
</gene>
<name>A0A9W6GMS5_9FUSO</name>
<organism evidence="1 2">
    <name type="scientific">Propionigenium maris DSM 9537</name>
    <dbReference type="NCBI Taxonomy" id="1123000"/>
    <lineage>
        <taxon>Bacteria</taxon>
        <taxon>Fusobacteriati</taxon>
        <taxon>Fusobacteriota</taxon>
        <taxon>Fusobacteriia</taxon>
        <taxon>Fusobacteriales</taxon>
        <taxon>Fusobacteriaceae</taxon>
        <taxon>Propionigenium</taxon>
    </lineage>
</organism>
<comment type="caution">
    <text evidence="1">The sequence shown here is derived from an EMBL/GenBank/DDBJ whole genome shotgun (WGS) entry which is preliminary data.</text>
</comment>
<dbReference type="Proteomes" id="UP001144471">
    <property type="component" value="Unassembled WGS sequence"/>
</dbReference>
<dbReference type="AlphaFoldDB" id="A0A9W6GMS5"/>
<dbReference type="RefSeq" id="WP_281837629.1">
    <property type="nucleotide sequence ID" value="NZ_BSDY01000029.1"/>
</dbReference>
<dbReference type="InterPro" id="IPR025234">
    <property type="entry name" value="YjzH-like"/>
</dbReference>